<dbReference type="Proteomes" id="UP001249851">
    <property type="component" value="Unassembled WGS sequence"/>
</dbReference>
<organism evidence="2 3">
    <name type="scientific">Acropora cervicornis</name>
    <name type="common">Staghorn coral</name>
    <dbReference type="NCBI Taxonomy" id="6130"/>
    <lineage>
        <taxon>Eukaryota</taxon>
        <taxon>Metazoa</taxon>
        <taxon>Cnidaria</taxon>
        <taxon>Anthozoa</taxon>
        <taxon>Hexacorallia</taxon>
        <taxon>Scleractinia</taxon>
        <taxon>Astrocoeniina</taxon>
        <taxon>Acroporidae</taxon>
        <taxon>Acropora</taxon>
    </lineage>
</organism>
<dbReference type="InterPro" id="IPR000192">
    <property type="entry name" value="Aminotrans_V_dom"/>
</dbReference>
<gene>
    <name evidence="2" type="ORF">P5673_026261</name>
</gene>
<dbReference type="Gene3D" id="3.90.1150.10">
    <property type="entry name" value="Aspartate Aminotransferase, domain 1"/>
    <property type="match status" value="1"/>
</dbReference>
<comment type="caution">
    <text evidence="2">The sequence shown here is derived from an EMBL/GenBank/DDBJ whole genome shotgun (WGS) entry which is preliminary data.</text>
</comment>
<dbReference type="InterPro" id="IPR015421">
    <property type="entry name" value="PyrdxlP-dep_Trfase_major"/>
</dbReference>
<protein>
    <submittedName>
        <fullName evidence="2">Cysteine desulfurase</fullName>
    </submittedName>
</protein>
<dbReference type="PANTHER" id="PTHR43686">
    <property type="entry name" value="SULFURTRANSFERASE-RELATED"/>
    <property type="match status" value="1"/>
</dbReference>
<dbReference type="Gene3D" id="3.40.640.10">
    <property type="entry name" value="Type I PLP-dependent aspartate aminotransferase-like (Major domain)"/>
    <property type="match status" value="2"/>
</dbReference>
<reference evidence="2" key="2">
    <citation type="journal article" date="2023" name="Science">
        <title>Genomic signatures of disease resistance in endangered staghorn corals.</title>
        <authorList>
            <person name="Vollmer S.V."/>
            <person name="Selwyn J.D."/>
            <person name="Despard B.A."/>
            <person name="Roesel C.L."/>
        </authorList>
    </citation>
    <scope>NUCLEOTIDE SEQUENCE</scope>
    <source>
        <strain evidence="2">K2</strain>
    </source>
</reference>
<dbReference type="AlphaFoldDB" id="A0AAD9UWX6"/>
<dbReference type="InterPro" id="IPR015422">
    <property type="entry name" value="PyrdxlP-dep_Trfase_small"/>
</dbReference>
<sequence>MAALKHGSRKFYEIPSENLQYVRHDREVKNHKKIEELFKSLSFIEDYIQEQVLPHYGNTHTTTTVTSLQTTLYRHEARDIIRNAVNASEHDSVIFVGNGVTGGVHKLIHALDLKKPPVVWIKQDLTGQVDLSDLEMKLKHKMTFVFSLLLEIKLHSPKGDTQLIGCFSAASNVTGILTDTNAVTACLHQYDALAFWDYATAGPYVKINMNPFVTSEQGLVHKDAIFISTHKFVGGVQTPGILVAKKKLFENPVPSGCGGGSVFFMTENSHRYLKEIEMREESGTPAIVGDVRAGLDIGASSIMAKEENLCRRALASWENIEDLIILGNTAVSRLAIFSFVIRHPISGVLLHHNYVCALLNDLFGIQARGGCACAGPYAQNLLGINEKLAKEIEALILEDSRLDRIHLRRYNEYSEREILRPGFVRLNLPYFMSDDAVHFVLEAVKMVAEHGWKLLPRYMFNPETGGWKHRTHQVIQSFL</sequence>
<dbReference type="InterPro" id="IPR015424">
    <property type="entry name" value="PyrdxlP-dep_Trfase"/>
</dbReference>
<dbReference type="Pfam" id="PF00266">
    <property type="entry name" value="Aminotran_5"/>
    <property type="match status" value="1"/>
</dbReference>
<dbReference type="EMBL" id="JARQWQ010000085">
    <property type="protein sequence ID" value="KAK2552605.1"/>
    <property type="molecule type" value="Genomic_DNA"/>
</dbReference>
<dbReference type="SUPFAM" id="SSF53383">
    <property type="entry name" value="PLP-dependent transferases"/>
    <property type="match status" value="1"/>
</dbReference>
<dbReference type="PANTHER" id="PTHR43686:SF1">
    <property type="entry name" value="AMINOTRAN_5 DOMAIN-CONTAINING PROTEIN"/>
    <property type="match status" value="1"/>
</dbReference>
<evidence type="ECO:0000259" key="1">
    <source>
        <dbReference type="Pfam" id="PF00266"/>
    </source>
</evidence>
<feature type="domain" description="Aminotransferase class V" evidence="1">
    <location>
        <begin position="48"/>
        <end position="379"/>
    </location>
</feature>
<keyword evidence="3" id="KW-1185">Reference proteome</keyword>
<evidence type="ECO:0000313" key="2">
    <source>
        <dbReference type="EMBL" id="KAK2552605.1"/>
    </source>
</evidence>
<evidence type="ECO:0000313" key="3">
    <source>
        <dbReference type="Proteomes" id="UP001249851"/>
    </source>
</evidence>
<proteinExistence type="predicted"/>
<accession>A0AAD9UWX6</accession>
<name>A0AAD9UWX6_ACRCE</name>
<reference evidence="2" key="1">
    <citation type="journal article" date="2023" name="G3 (Bethesda)">
        <title>Whole genome assembly and annotation of the endangered Caribbean coral Acropora cervicornis.</title>
        <authorList>
            <person name="Selwyn J.D."/>
            <person name="Vollmer S.V."/>
        </authorList>
    </citation>
    <scope>NUCLEOTIDE SEQUENCE</scope>
    <source>
        <strain evidence="2">K2</strain>
    </source>
</reference>